<gene>
    <name evidence="2" type="primary">Acey_s0771.g2226</name>
    <name evidence="2" type="ORF">Y032_0771g2226</name>
</gene>
<dbReference type="AlphaFoldDB" id="A0A016WDJ1"/>
<dbReference type="Proteomes" id="UP000024635">
    <property type="component" value="Unassembled WGS sequence"/>
</dbReference>
<reference evidence="3" key="1">
    <citation type="journal article" date="2015" name="Nat. Genet.">
        <title>The genome and transcriptome of the zoonotic hookworm Ancylostoma ceylanicum identify infection-specific gene families.</title>
        <authorList>
            <person name="Schwarz E.M."/>
            <person name="Hu Y."/>
            <person name="Antoshechkin I."/>
            <person name="Miller M.M."/>
            <person name="Sternberg P.W."/>
            <person name="Aroian R.V."/>
        </authorList>
    </citation>
    <scope>NUCLEOTIDE SEQUENCE</scope>
    <source>
        <strain evidence="3">HY135</strain>
    </source>
</reference>
<organism evidence="2 3">
    <name type="scientific">Ancylostoma ceylanicum</name>
    <dbReference type="NCBI Taxonomy" id="53326"/>
    <lineage>
        <taxon>Eukaryota</taxon>
        <taxon>Metazoa</taxon>
        <taxon>Ecdysozoa</taxon>
        <taxon>Nematoda</taxon>
        <taxon>Chromadorea</taxon>
        <taxon>Rhabditida</taxon>
        <taxon>Rhabditina</taxon>
        <taxon>Rhabditomorpha</taxon>
        <taxon>Strongyloidea</taxon>
        <taxon>Ancylostomatidae</taxon>
        <taxon>Ancylostomatinae</taxon>
        <taxon>Ancylostoma</taxon>
    </lineage>
</organism>
<evidence type="ECO:0000256" key="1">
    <source>
        <dbReference type="SAM" id="Phobius"/>
    </source>
</evidence>
<dbReference type="EMBL" id="JARK01000371">
    <property type="protein sequence ID" value="EYC37705.1"/>
    <property type="molecule type" value="Genomic_DNA"/>
</dbReference>
<keyword evidence="1" id="KW-1133">Transmembrane helix</keyword>
<accession>A0A016WDJ1</accession>
<name>A0A016WDJ1_9BILA</name>
<proteinExistence type="predicted"/>
<protein>
    <submittedName>
        <fullName evidence="2">Uncharacterized protein</fullName>
    </submittedName>
</protein>
<keyword evidence="1" id="KW-0812">Transmembrane</keyword>
<evidence type="ECO:0000313" key="3">
    <source>
        <dbReference type="Proteomes" id="UP000024635"/>
    </source>
</evidence>
<comment type="caution">
    <text evidence="2">The sequence shown here is derived from an EMBL/GenBank/DDBJ whole genome shotgun (WGS) entry which is preliminary data.</text>
</comment>
<keyword evidence="3" id="KW-1185">Reference proteome</keyword>
<feature type="transmembrane region" description="Helical" evidence="1">
    <location>
        <begin position="57"/>
        <end position="76"/>
    </location>
</feature>
<evidence type="ECO:0000313" key="2">
    <source>
        <dbReference type="EMBL" id="EYC37705.1"/>
    </source>
</evidence>
<sequence>MIRSVIPVAVRQVQVRSIASIKDLPVVRLHDAKRKDVDEILEPSVPKVCLELFHSSILFHYFVNCLVFSLVVYVNLWHYSCLPRVEVDAPIHNAIKGGRRECSQFRRHDRRANKLCFHFRLTDIDNANTLKSFGVTRQI</sequence>
<dbReference type="OrthoDB" id="3089at2759"/>
<keyword evidence="1" id="KW-0472">Membrane</keyword>